<keyword evidence="2" id="KW-1185">Reference proteome</keyword>
<proteinExistence type="predicted"/>
<dbReference type="OMA" id="DETSHVC"/>
<dbReference type="Proteomes" id="UP000017836">
    <property type="component" value="Unassembled WGS sequence"/>
</dbReference>
<dbReference type="HOGENOM" id="CLU_2174407_0_0_1"/>
<dbReference type="PANTHER" id="PTHR33881:SF17">
    <property type="entry name" value="EGF-LIKE DOMAIN-CONTAINING PROTEIN"/>
    <property type="match status" value="1"/>
</dbReference>
<gene>
    <name evidence="1" type="ORF">AMTR_s00122p00082950</name>
</gene>
<dbReference type="Gramene" id="ERM97048">
    <property type="protein sequence ID" value="ERM97048"/>
    <property type="gene ID" value="AMTR_s00122p00082950"/>
</dbReference>
<name>W1NN76_AMBTC</name>
<sequence length="110" mass="11262">MVVAGTLDLGCGESAPPPPFSLLPPILPPPINLSDPCTYTLCGEGKCVTIDETSHVCECNPGSANLLGSSNLPCFKQCSLGADCGGIGFGAPPPPSSNGMLLIIIYIYPR</sequence>
<evidence type="ECO:0008006" key="3">
    <source>
        <dbReference type="Google" id="ProtNLM"/>
    </source>
</evidence>
<organism evidence="1 2">
    <name type="scientific">Amborella trichopoda</name>
    <dbReference type="NCBI Taxonomy" id="13333"/>
    <lineage>
        <taxon>Eukaryota</taxon>
        <taxon>Viridiplantae</taxon>
        <taxon>Streptophyta</taxon>
        <taxon>Embryophyta</taxon>
        <taxon>Tracheophyta</taxon>
        <taxon>Spermatophyta</taxon>
        <taxon>Magnoliopsida</taxon>
        <taxon>Amborellales</taxon>
        <taxon>Amborellaceae</taxon>
        <taxon>Amborella</taxon>
    </lineage>
</organism>
<accession>W1NN76</accession>
<dbReference type="EMBL" id="KI396610">
    <property type="protein sequence ID" value="ERM97048.1"/>
    <property type="molecule type" value="Genomic_DNA"/>
</dbReference>
<evidence type="ECO:0000313" key="1">
    <source>
        <dbReference type="EMBL" id="ERM97048.1"/>
    </source>
</evidence>
<dbReference type="eggNOG" id="ENOG502S1UC">
    <property type="taxonomic scope" value="Eukaryota"/>
</dbReference>
<protein>
    <recommendedName>
        <fullName evidence="3">EGF-like domain-containing protein</fullName>
    </recommendedName>
</protein>
<evidence type="ECO:0000313" key="2">
    <source>
        <dbReference type="Proteomes" id="UP000017836"/>
    </source>
</evidence>
<reference evidence="2" key="1">
    <citation type="journal article" date="2013" name="Science">
        <title>The Amborella genome and the evolution of flowering plants.</title>
        <authorList>
            <consortium name="Amborella Genome Project"/>
        </authorList>
    </citation>
    <scope>NUCLEOTIDE SEQUENCE [LARGE SCALE GENOMIC DNA]</scope>
</reference>
<dbReference type="AlphaFoldDB" id="W1NN76"/>
<dbReference type="PANTHER" id="PTHR33881">
    <property type="entry name" value="NEUROGENIC LOCUS NOTCH-LIKE PROTEIN"/>
    <property type="match status" value="1"/>
</dbReference>